<keyword evidence="3" id="KW-1185">Reference proteome</keyword>
<proteinExistence type="predicted"/>
<dbReference type="SUPFAM" id="SSF57756">
    <property type="entry name" value="Retrovirus zinc finger-like domains"/>
    <property type="match status" value="1"/>
</dbReference>
<dbReference type="GO" id="GO:0003676">
    <property type="term" value="F:nucleic acid binding"/>
    <property type="evidence" value="ECO:0007669"/>
    <property type="project" value="InterPro"/>
</dbReference>
<dbReference type="InterPro" id="IPR036875">
    <property type="entry name" value="Znf_CCHC_sf"/>
</dbReference>
<sequence length="251" mass="28466">MNTVISFKKLFDKLAEYETYLKREETQGAPISITANNTRGKNSDVVCQFCEKRGHSAKQCYHAKKIMLRENPQTPNHTTINGGAPLGWLLDSEASHHVTTDLGNLSLRQPYEGPDDIVIGDAIGLQFTLRTSCLKLLNHLLISYHQLLLGQLSPQFLILLIFIWKAIQLVISTFSVCDQPATKKPIADQWNIPTTSRPLDIPINEERERNRRKTTHYPTYPCQNPTSSSSSFLQNPIPPDHISWTYRVLTP</sequence>
<organism evidence="2 3">
    <name type="scientific">Dipteronia dyeriana</name>
    <dbReference type="NCBI Taxonomy" id="168575"/>
    <lineage>
        <taxon>Eukaryota</taxon>
        <taxon>Viridiplantae</taxon>
        <taxon>Streptophyta</taxon>
        <taxon>Embryophyta</taxon>
        <taxon>Tracheophyta</taxon>
        <taxon>Spermatophyta</taxon>
        <taxon>Magnoliopsida</taxon>
        <taxon>eudicotyledons</taxon>
        <taxon>Gunneridae</taxon>
        <taxon>Pentapetalae</taxon>
        <taxon>rosids</taxon>
        <taxon>malvids</taxon>
        <taxon>Sapindales</taxon>
        <taxon>Sapindaceae</taxon>
        <taxon>Hippocastanoideae</taxon>
        <taxon>Acereae</taxon>
        <taxon>Dipteronia</taxon>
    </lineage>
</organism>
<dbReference type="AlphaFoldDB" id="A0AAD9WKQ6"/>
<gene>
    <name evidence="2" type="ORF">Ddye_029518</name>
</gene>
<feature type="compositionally biased region" description="Polar residues" evidence="1">
    <location>
        <begin position="221"/>
        <end position="234"/>
    </location>
</feature>
<accession>A0AAD9WKQ6</accession>
<evidence type="ECO:0000313" key="2">
    <source>
        <dbReference type="EMBL" id="KAK2634726.1"/>
    </source>
</evidence>
<dbReference type="GO" id="GO:0008270">
    <property type="term" value="F:zinc ion binding"/>
    <property type="evidence" value="ECO:0007669"/>
    <property type="project" value="InterPro"/>
</dbReference>
<name>A0AAD9WKQ6_9ROSI</name>
<feature type="region of interest" description="Disordered" evidence="1">
    <location>
        <begin position="198"/>
        <end position="235"/>
    </location>
</feature>
<evidence type="ECO:0000313" key="3">
    <source>
        <dbReference type="Proteomes" id="UP001280121"/>
    </source>
</evidence>
<evidence type="ECO:0000256" key="1">
    <source>
        <dbReference type="SAM" id="MobiDB-lite"/>
    </source>
</evidence>
<protein>
    <recommendedName>
        <fullName evidence="4">CCHC-type domain-containing protein</fullName>
    </recommendedName>
</protein>
<comment type="caution">
    <text evidence="2">The sequence shown here is derived from an EMBL/GenBank/DDBJ whole genome shotgun (WGS) entry which is preliminary data.</text>
</comment>
<reference evidence="2" key="1">
    <citation type="journal article" date="2023" name="Plant J.">
        <title>Genome sequences and population genomics provide insights into the demographic history, inbreeding, and mutation load of two 'living fossil' tree species of Dipteronia.</title>
        <authorList>
            <person name="Feng Y."/>
            <person name="Comes H.P."/>
            <person name="Chen J."/>
            <person name="Zhu S."/>
            <person name="Lu R."/>
            <person name="Zhang X."/>
            <person name="Li P."/>
            <person name="Qiu J."/>
            <person name="Olsen K.M."/>
            <person name="Qiu Y."/>
        </authorList>
    </citation>
    <scope>NUCLEOTIDE SEQUENCE</scope>
    <source>
        <strain evidence="2">KIB01</strain>
    </source>
</reference>
<dbReference type="EMBL" id="JANJYI010000009">
    <property type="protein sequence ID" value="KAK2634726.1"/>
    <property type="molecule type" value="Genomic_DNA"/>
</dbReference>
<dbReference type="Proteomes" id="UP001280121">
    <property type="component" value="Unassembled WGS sequence"/>
</dbReference>
<evidence type="ECO:0008006" key="4">
    <source>
        <dbReference type="Google" id="ProtNLM"/>
    </source>
</evidence>